<reference evidence="15" key="1">
    <citation type="submission" date="2025-08" db="UniProtKB">
        <authorList>
            <consortium name="Ensembl"/>
        </authorList>
    </citation>
    <scope>IDENTIFICATION</scope>
</reference>
<evidence type="ECO:0000256" key="2">
    <source>
        <dbReference type="ARBA" id="ARBA00007376"/>
    </source>
</evidence>
<reference evidence="15" key="2">
    <citation type="submission" date="2025-09" db="UniProtKB">
        <authorList>
            <consortium name="Ensembl"/>
        </authorList>
    </citation>
    <scope>IDENTIFICATION</scope>
</reference>
<feature type="transmembrane region" description="Helical" evidence="14">
    <location>
        <begin position="20"/>
        <end position="45"/>
    </location>
</feature>
<evidence type="ECO:0000256" key="9">
    <source>
        <dbReference type="ARBA" id="ARBA00023170"/>
    </source>
</evidence>
<evidence type="ECO:0000313" key="15">
    <source>
        <dbReference type="Ensembl" id="ENSTMTP00000013227.1"/>
    </source>
</evidence>
<dbReference type="Gene3D" id="1.20.1070.10">
    <property type="entry name" value="Rhodopsin 7-helix transmembrane proteins"/>
    <property type="match status" value="1"/>
</dbReference>
<feature type="transmembrane region" description="Helical" evidence="14">
    <location>
        <begin position="278"/>
        <end position="301"/>
    </location>
</feature>
<dbReference type="Proteomes" id="UP000472274">
    <property type="component" value="Unplaced"/>
</dbReference>
<keyword evidence="10" id="KW-0325">Glycoprotein</keyword>
<accession>A0A674IZU2</accession>
<dbReference type="GO" id="GO:0033038">
    <property type="term" value="F:bitter taste receptor activity"/>
    <property type="evidence" value="ECO:0007669"/>
    <property type="project" value="InterPro"/>
</dbReference>
<evidence type="ECO:0000256" key="5">
    <source>
        <dbReference type="ARBA" id="ARBA00022692"/>
    </source>
</evidence>
<proteinExistence type="inferred from homology"/>
<feature type="transmembrane region" description="Helical" evidence="14">
    <location>
        <begin position="57"/>
        <end position="79"/>
    </location>
</feature>
<evidence type="ECO:0000256" key="10">
    <source>
        <dbReference type="ARBA" id="ARBA00023180"/>
    </source>
</evidence>
<feature type="transmembrane region" description="Helical" evidence="14">
    <location>
        <begin position="99"/>
        <end position="124"/>
    </location>
</feature>
<evidence type="ECO:0000256" key="13">
    <source>
        <dbReference type="RuleBase" id="RU004424"/>
    </source>
</evidence>
<dbReference type="GO" id="GO:0016020">
    <property type="term" value="C:membrane"/>
    <property type="evidence" value="ECO:0007669"/>
    <property type="project" value="UniProtKB-SubCell"/>
</dbReference>
<feature type="transmembrane region" description="Helical" evidence="14">
    <location>
        <begin position="252"/>
        <end position="272"/>
    </location>
</feature>
<dbReference type="CDD" id="cd13950">
    <property type="entry name" value="7tm_TAS2R"/>
    <property type="match status" value="1"/>
</dbReference>
<dbReference type="AlphaFoldDB" id="A0A674IZU2"/>
<dbReference type="InParanoid" id="A0A674IZU2"/>
<comment type="similarity">
    <text evidence="2 12">Belongs to the G-protein coupled receptor T2R family.</text>
</comment>
<sequence length="325" mass="36750">CNNETMLTGMTLSEKTMFPTIIICLIILGIEFITGIIANGLMIVVNCSEWVRSRKLTCCDMILTSLGISRFFLQCMIMINGTFFQLCVEMNERCAILTTLTLVWLFLNTLSLWFATWLSVFYCVKIANFSQPLFLWLKRRISGLVPQLLMGSFLVSLVTCLPSVNTIDRKYIDNSMNNLSGNTTGECRYKVDLSSRFFILSMLGNASPFIIFIISSILLITSLWRHSKRMEKTTSTSRDTVTEAHVRAIKGLISFIFFYISYFVALIFSELFPNISSYFILVWAVIMGAYPSGHSVILILGNPKLKRVAVRALHYAGCRLRGAVS</sequence>
<dbReference type="PANTHER" id="PTHR11394">
    <property type="entry name" value="TASTE RECEPTOR TYPE 2"/>
    <property type="match status" value="1"/>
</dbReference>
<dbReference type="GeneTree" id="ENSGT01150000286961"/>
<dbReference type="FunFam" id="1.20.1070.10:FF:000055">
    <property type="entry name" value="Taste receptor type 2"/>
    <property type="match status" value="1"/>
</dbReference>
<keyword evidence="9 13" id="KW-0675">Receptor</keyword>
<protein>
    <recommendedName>
        <fullName evidence="13">Taste receptor type 2</fullName>
    </recommendedName>
</protein>
<evidence type="ECO:0000256" key="7">
    <source>
        <dbReference type="ARBA" id="ARBA00023040"/>
    </source>
</evidence>
<evidence type="ECO:0000256" key="11">
    <source>
        <dbReference type="ARBA" id="ARBA00023224"/>
    </source>
</evidence>
<keyword evidence="8 13" id="KW-0472">Membrane</keyword>
<keyword evidence="6 14" id="KW-1133">Transmembrane helix</keyword>
<feature type="transmembrane region" description="Helical" evidence="14">
    <location>
        <begin position="198"/>
        <end position="224"/>
    </location>
</feature>
<evidence type="ECO:0000256" key="12">
    <source>
        <dbReference type="RuleBase" id="RU004423"/>
    </source>
</evidence>
<evidence type="ECO:0000256" key="4">
    <source>
        <dbReference type="ARBA" id="ARBA00022606"/>
    </source>
</evidence>
<keyword evidence="3 13" id="KW-0919">Taste</keyword>
<comment type="subcellular location">
    <subcellularLocation>
        <location evidence="1 13">Membrane</location>
        <topology evidence="1 13">Multi-pass membrane protein</topology>
    </subcellularLocation>
</comment>
<dbReference type="GO" id="GO:0004930">
    <property type="term" value="F:G protein-coupled receptor activity"/>
    <property type="evidence" value="ECO:0007669"/>
    <property type="project" value="UniProtKB-KW"/>
</dbReference>
<dbReference type="Pfam" id="PF05296">
    <property type="entry name" value="TAS2R"/>
    <property type="match status" value="1"/>
</dbReference>
<keyword evidence="16" id="KW-1185">Reference proteome</keyword>
<name>A0A674IZU2_9SAUR</name>
<evidence type="ECO:0000256" key="6">
    <source>
        <dbReference type="ARBA" id="ARBA00022989"/>
    </source>
</evidence>
<evidence type="ECO:0000256" key="1">
    <source>
        <dbReference type="ARBA" id="ARBA00004141"/>
    </source>
</evidence>
<organism evidence="15 16">
    <name type="scientific">Terrapene triunguis</name>
    <name type="common">Three-toed box turtle</name>
    <dbReference type="NCBI Taxonomy" id="2587831"/>
    <lineage>
        <taxon>Eukaryota</taxon>
        <taxon>Metazoa</taxon>
        <taxon>Chordata</taxon>
        <taxon>Craniata</taxon>
        <taxon>Vertebrata</taxon>
        <taxon>Euteleostomi</taxon>
        <taxon>Archelosauria</taxon>
        <taxon>Testudinata</taxon>
        <taxon>Testudines</taxon>
        <taxon>Cryptodira</taxon>
        <taxon>Durocryptodira</taxon>
        <taxon>Testudinoidea</taxon>
        <taxon>Emydidae</taxon>
        <taxon>Terrapene</taxon>
    </lineage>
</organism>
<dbReference type="SUPFAM" id="SSF81321">
    <property type="entry name" value="Family A G protein-coupled receptor-like"/>
    <property type="match status" value="1"/>
</dbReference>
<keyword evidence="4 13" id="KW-0716">Sensory transduction</keyword>
<evidence type="ECO:0000256" key="14">
    <source>
        <dbReference type="SAM" id="Phobius"/>
    </source>
</evidence>
<evidence type="ECO:0000313" key="16">
    <source>
        <dbReference type="Proteomes" id="UP000472274"/>
    </source>
</evidence>
<keyword evidence="7 13" id="KW-0297">G-protein coupled receptor</keyword>
<evidence type="ECO:0000256" key="3">
    <source>
        <dbReference type="ARBA" id="ARBA00022480"/>
    </source>
</evidence>
<keyword evidence="11 13" id="KW-0807">Transducer</keyword>
<dbReference type="InterPro" id="IPR007960">
    <property type="entry name" value="TAS2R"/>
</dbReference>
<dbReference type="PANTHER" id="PTHR11394:SF149">
    <property type="entry name" value="TASTE RECEPTOR TYPE 2 MEMBER 1"/>
    <property type="match status" value="1"/>
</dbReference>
<keyword evidence="5 13" id="KW-0812">Transmembrane</keyword>
<feature type="transmembrane region" description="Helical" evidence="14">
    <location>
        <begin position="144"/>
        <end position="164"/>
    </location>
</feature>
<evidence type="ECO:0000256" key="8">
    <source>
        <dbReference type="ARBA" id="ARBA00023136"/>
    </source>
</evidence>
<dbReference type="Ensembl" id="ENSTMTT00000013680.1">
    <property type="protein sequence ID" value="ENSTMTP00000013227.1"/>
    <property type="gene ID" value="ENSTMTG00000009558.1"/>
</dbReference>